<gene>
    <name evidence="1" type="ordered locus">EC55989_4911</name>
</gene>
<name>B7LDQ6_ECO55</name>
<proteinExistence type="predicted"/>
<evidence type="ECO:0000313" key="1">
    <source>
        <dbReference type="EMBL" id="CAV01964.1"/>
    </source>
</evidence>
<sequence>MSLSSTCHVIMFKKSHFIDISLEHADAVNTSRQHVLKKQISSTHSKNMLIP</sequence>
<protein>
    <submittedName>
        <fullName evidence="1">Uncharacterized protein</fullName>
    </submittedName>
</protein>
<dbReference type="EMBL" id="CU928145">
    <property type="protein sequence ID" value="CAV01964.1"/>
    <property type="molecule type" value="Genomic_DNA"/>
</dbReference>
<evidence type="ECO:0000313" key="2">
    <source>
        <dbReference type="Proteomes" id="UP000000746"/>
    </source>
</evidence>
<dbReference type="KEGG" id="eck:EC55989_4911"/>
<reference evidence="2" key="1">
    <citation type="journal article" date="2009" name="PLoS Genet.">
        <title>Organised genome dynamics in the Escherichia coli species results in highly diverse adaptive paths.</title>
        <authorList>
            <person name="Touchon M."/>
            <person name="Hoede C."/>
            <person name="Tenaillon O."/>
            <person name="Barbe V."/>
            <person name="Baeriswyl S."/>
            <person name="Bidet P."/>
            <person name="Bingen E."/>
            <person name="Bonacorsi S."/>
            <person name="Bouchier C."/>
            <person name="Bouvet O."/>
            <person name="Calteau A."/>
            <person name="Chiapello H."/>
            <person name="Clermont O."/>
            <person name="Cruveiller S."/>
            <person name="Danchin A."/>
            <person name="Diard M."/>
            <person name="Dossat C."/>
            <person name="Karoui M.E."/>
            <person name="Frapy E."/>
            <person name="Garry L."/>
            <person name="Ghigo J.M."/>
            <person name="Gilles A.M."/>
            <person name="Johnson J."/>
            <person name="Le Bouguenec C."/>
            <person name="Lescat M."/>
            <person name="Mangenot S."/>
            <person name="Martinez-Jehanne V."/>
            <person name="Matic I."/>
            <person name="Nassif X."/>
            <person name="Oztas S."/>
            <person name="Petit M.A."/>
            <person name="Pichon C."/>
            <person name="Rouy Z."/>
            <person name="Ruf C.S."/>
            <person name="Schneider D."/>
            <person name="Tourret J."/>
            <person name="Vacherie B."/>
            <person name="Vallenet D."/>
            <person name="Medigue C."/>
            <person name="Rocha E.P.C."/>
            <person name="Denamur E."/>
        </authorList>
    </citation>
    <scope>NUCLEOTIDE SEQUENCE [LARGE SCALE GENOMIC DNA]</scope>
    <source>
        <strain evidence="2">55989 / EAEC</strain>
    </source>
</reference>
<organism evidence="1 2">
    <name type="scientific">Escherichia coli (strain 55989 / EAEC)</name>
    <dbReference type="NCBI Taxonomy" id="585055"/>
    <lineage>
        <taxon>Bacteria</taxon>
        <taxon>Pseudomonadati</taxon>
        <taxon>Pseudomonadota</taxon>
        <taxon>Gammaproteobacteria</taxon>
        <taxon>Enterobacterales</taxon>
        <taxon>Enterobacteriaceae</taxon>
        <taxon>Escherichia</taxon>
    </lineage>
</organism>
<dbReference type="Proteomes" id="UP000000746">
    <property type="component" value="Chromosome"/>
</dbReference>
<keyword evidence="2" id="KW-1185">Reference proteome</keyword>
<dbReference type="AlphaFoldDB" id="B7LDQ6"/>
<dbReference type="HOGENOM" id="CLU_3098270_0_0_6"/>
<accession>B7LDQ6</accession>